<reference evidence="3" key="1">
    <citation type="submission" date="2018-03" db="EMBL/GenBank/DDBJ databases">
        <authorList>
            <person name="Guldener U."/>
        </authorList>
    </citation>
    <scope>NUCLEOTIDE SEQUENCE [LARGE SCALE GENOMIC DNA]</scope>
    <source>
        <strain evidence="3">ATCC34888</strain>
    </source>
</reference>
<dbReference type="GO" id="GO:0051287">
    <property type="term" value="F:NAD binding"/>
    <property type="evidence" value="ECO:0007669"/>
    <property type="project" value="InterPro"/>
</dbReference>
<dbReference type="OrthoDB" id="298012at2759"/>
<dbReference type="Pfam" id="PF02826">
    <property type="entry name" value="2-Hacid_dh_C"/>
    <property type="match status" value="1"/>
</dbReference>
<dbReference type="PANTHER" id="PTHR10996">
    <property type="entry name" value="2-HYDROXYACID DEHYDROGENASE-RELATED"/>
    <property type="match status" value="1"/>
</dbReference>
<name>A0A5C3FX16_PSEA2</name>
<dbReference type="Proteomes" id="UP000325008">
    <property type="component" value="Unassembled WGS sequence"/>
</dbReference>
<dbReference type="EMBL" id="OOIQ01000021">
    <property type="protein sequence ID" value="SPO48862.1"/>
    <property type="molecule type" value="Genomic_DNA"/>
</dbReference>
<proteinExistence type="predicted"/>
<keyword evidence="4" id="KW-1185">Reference proteome</keyword>
<organism evidence="3 4">
    <name type="scientific">Pseudozyma antarctica</name>
    <name type="common">Yeast</name>
    <name type="synonym">Candida antarctica</name>
    <dbReference type="NCBI Taxonomy" id="84753"/>
    <lineage>
        <taxon>Eukaryota</taxon>
        <taxon>Fungi</taxon>
        <taxon>Dikarya</taxon>
        <taxon>Basidiomycota</taxon>
        <taxon>Ustilaginomycotina</taxon>
        <taxon>Ustilaginomycetes</taxon>
        <taxon>Ustilaginales</taxon>
        <taxon>Ustilaginaceae</taxon>
        <taxon>Moesziomyces</taxon>
    </lineage>
</organism>
<comment type="caution">
    <text evidence="3">The sequence shown here is derived from an EMBL/GenBank/DDBJ whole genome shotgun (WGS) entry which is preliminary data.</text>
</comment>
<feature type="domain" description="D-isomer specific 2-hydroxyacid dehydrogenase NAD-binding" evidence="2">
    <location>
        <begin position="116"/>
        <end position="254"/>
    </location>
</feature>
<dbReference type="AlphaFoldDB" id="A0A5C3FX16"/>
<dbReference type="SUPFAM" id="SSF51735">
    <property type="entry name" value="NAD(P)-binding Rossmann-fold domains"/>
    <property type="match status" value="1"/>
</dbReference>
<dbReference type="InterPro" id="IPR006140">
    <property type="entry name" value="D-isomer_DH_NAD-bd"/>
</dbReference>
<dbReference type="GO" id="GO:0016618">
    <property type="term" value="F:hydroxypyruvate reductase [NAD(P)H] activity"/>
    <property type="evidence" value="ECO:0007669"/>
    <property type="project" value="TreeGrafter"/>
</dbReference>
<dbReference type="GO" id="GO:0005829">
    <property type="term" value="C:cytosol"/>
    <property type="evidence" value="ECO:0007669"/>
    <property type="project" value="TreeGrafter"/>
</dbReference>
<dbReference type="PANTHER" id="PTHR10996:SF277">
    <property type="entry name" value="GLYOXYLATE REDUCTASE_HYDROXYPYRUVATE REDUCTASE"/>
    <property type="match status" value="1"/>
</dbReference>
<evidence type="ECO:0000259" key="2">
    <source>
        <dbReference type="Pfam" id="PF02826"/>
    </source>
</evidence>
<evidence type="ECO:0000313" key="3">
    <source>
        <dbReference type="EMBL" id="SPO48862.1"/>
    </source>
</evidence>
<keyword evidence="1" id="KW-0560">Oxidoreductase</keyword>
<evidence type="ECO:0000256" key="1">
    <source>
        <dbReference type="ARBA" id="ARBA00023002"/>
    </source>
</evidence>
<protein>
    <recommendedName>
        <fullName evidence="2">D-isomer specific 2-hydroxyacid dehydrogenase NAD-binding domain-containing protein</fullName>
    </recommendedName>
</protein>
<evidence type="ECO:0000313" key="4">
    <source>
        <dbReference type="Proteomes" id="UP000325008"/>
    </source>
</evidence>
<dbReference type="InterPro" id="IPR036291">
    <property type="entry name" value="NAD(P)-bd_dom_sf"/>
</dbReference>
<gene>
    <name evidence="3" type="ORF">PSANT_06553</name>
</gene>
<dbReference type="Gene3D" id="3.40.50.720">
    <property type="entry name" value="NAD(P)-binding Rossmann-like Domain"/>
    <property type="match status" value="2"/>
</dbReference>
<dbReference type="GO" id="GO:0030267">
    <property type="term" value="F:glyoxylate reductase (NADPH) activity"/>
    <property type="evidence" value="ECO:0007669"/>
    <property type="project" value="TreeGrafter"/>
</dbReference>
<dbReference type="InterPro" id="IPR050223">
    <property type="entry name" value="D-isomer_2-hydroxyacid_DH"/>
</dbReference>
<sequence length="293" mass="31814">MVTVAFLPAARERCCLDIDSLIRTLPASIRVTRHVDAATDALVWLPNIAQGNTAPEVAALLEGSNVKWVQLPMTGVDDYTPIIRATRGKIHWSCAKHTLALVLSMMRGLHLQPPPDTTRVDTLHGKQVVMVGNGTIATALVKMLPPLGCVVSPHDSASTPEWEKADIVVLACPLTATTMHLCNSAMLRQLRPGALLVNVARGEVVHTPALISAIRAGLKAAVDVLDESQLDAEQKEEMQKLVREGRLLVTPHSAVPMRIVPQVLGERIRQNLVRIEQGTWDDCIGTVDPDKGY</sequence>
<accession>A0A5C3FX16</accession>